<keyword evidence="12" id="KW-0511">Multifunctional enzyme</keyword>
<evidence type="ECO:0000256" key="3">
    <source>
        <dbReference type="ARBA" id="ARBA00004910"/>
    </source>
</evidence>
<dbReference type="AlphaFoldDB" id="E0E4U8"/>
<dbReference type="EC" id="1.1.1.193" evidence="15"/>
<accession>E0E4U8</accession>
<feature type="binding site" evidence="17">
    <location>
        <position position="156"/>
    </location>
    <ligand>
        <name>NADP(+)</name>
        <dbReference type="ChEBI" id="CHEBI:58349"/>
    </ligand>
</feature>
<reference evidence="20 21" key="1">
    <citation type="submission" date="2010-08" db="EMBL/GenBank/DDBJ databases">
        <authorList>
            <person name="Harkins D.M."/>
            <person name="Madupu R."/>
            <person name="Durkin A.S."/>
            <person name="Torralba M."/>
            <person name="Methe B."/>
            <person name="Sutton G.G."/>
            <person name="Nelson K.E."/>
        </authorList>
    </citation>
    <scope>NUCLEOTIDE SEQUENCE [LARGE SCALE GENOMIC DNA]</scope>
    <source>
        <strain evidence="20 21">DSM 17678</strain>
    </source>
</reference>
<comment type="cofactor">
    <cofactor evidence="15 18">
        <name>Zn(2+)</name>
        <dbReference type="ChEBI" id="CHEBI:29105"/>
    </cofactor>
    <text evidence="15 18">Binds 1 zinc ion.</text>
</comment>
<dbReference type="PANTHER" id="PTHR38011:SF7">
    <property type="entry name" value="2,5-DIAMINO-6-RIBOSYLAMINO-4(3H)-PYRIMIDINONE 5'-PHOSPHATE REDUCTASE"/>
    <property type="match status" value="1"/>
</dbReference>
<dbReference type="GO" id="GO:0008703">
    <property type="term" value="F:5-amino-6-(5-phosphoribosylamino)uracil reductase activity"/>
    <property type="evidence" value="ECO:0007669"/>
    <property type="project" value="UniProtKB-EC"/>
</dbReference>
<feature type="binding site" evidence="17">
    <location>
        <position position="294"/>
    </location>
    <ligand>
        <name>substrate</name>
    </ligand>
</feature>
<comment type="pathway">
    <text evidence="3 15">Cofactor biosynthesis; riboflavin biosynthesis; 5-amino-6-(D-ribitylamino)uracil from GTP: step 3/4.</text>
</comment>
<dbReference type="OrthoDB" id="9800865at2"/>
<dbReference type="eggNOG" id="COG0117">
    <property type="taxonomic scope" value="Bacteria"/>
</dbReference>
<feature type="binding site" evidence="17">
    <location>
        <position position="170"/>
    </location>
    <ligand>
        <name>substrate</name>
    </ligand>
</feature>
<dbReference type="InterPro" id="IPR004794">
    <property type="entry name" value="Eubact_RibD"/>
</dbReference>
<dbReference type="STRING" id="596315.HMPREF0634_0843"/>
<feature type="binding site" evidence="18">
    <location>
        <position position="86"/>
    </location>
    <ligand>
        <name>Zn(2+)</name>
        <dbReference type="ChEBI" id="CHEBI:29105"/>
        <note>catalytic</note>
    </ligand>
</feature>
<dbReference type="Proteomes" id="UP000003244">
    <property type="component" value="Unassembled WGS sequence"/>
</dbReference>
<evidence type="ECO:0000256" key="9">
    <source>
        <dbReference type="ARBA" id="ARBA00022833"/>
    </source>
</evidence>
<sequence>MEEKYMSMAIELAKKACGYTNPNPMVGAVIVKDGQVLGKGYHTWCGCLHAEREALKDCQSRGVTVTGATMYVTLEPCCHYGKTPPCTEAIIENGIAKVVVGSLDPNPKVAGKGIQILKDHGINVVTGVMEKECDDLNEVFMHYIKNKKPFVVMKYAMTADGKIATRTGKSQWITGPEARGQVHKDRHRYAGIMVGIGTVLADDPTLNCRLEDGLSPTRIICDTSLRIPMDSNIVRTAKTYDTIIATRSKDNEKIRKLKEASCQILVQDGQADRIDLVDLMDKVGSMGLDSVLLEGGGQLNWSALEAGIVNKVQVYIGNKIFGGNDAKSPVGGYGVDLPDQAKRLKLTGLEKFGPDLLIEYRVENEVVECSQE</sequence>
<keyword evidence="21" id="KW-1185">Reference proteome</keyword>
<dbReference type="InterPro" id="IPR002125">
    <property type="entry name" value="CMP_dCMP_dom"/>
</dbReference>
<evidence type="ECO:0000256" key="13">
    <source>
        <dbReference type="ARBA" id="ARBA00049861"/>
    </source>
</evidence>
<evidence type="ECO:0000259" key="19">
    <source>
        <dbReference type="PROSITE" id="PS51747"/>
    </source>
</evidence>
<dbReference type="UniPathway" id="UPA00275">
    <property type="reaction ID" value="UER00401"/>
</dbReference>
<evidence type="ECO:0000313" key="21">
    <source>
        <dbReference type="Proteomes" id="UP000003244"/>
    </source>
</evidence>
<dbReference type="SUPFAM" id="SSF53597">
    <property type="entry name" value="Dihydrofolate reductase-like"/>
    <property type="match status" value="1"/>
</dbReference>
<comment type="similarity">
    <text evidence="4 15">In the N-terminal section; belongs to the cytidine and deoxycytidylate deaminase family.</text>
</comment>
<dbReference type="InterPro" id="IPR024072">
    <property type="entry name" value="DHFR-like_dom_sf"/>
</dbReference>
<dbReference type="eggNOG" id="COG1985">
    <property type="taxonomic scope" value="Bacteria"/>
</dbReference>
<evidence type="ECO:0000256" key="5">
    <source>
        <dbReference type="ARBA" id="ARBA00007417"/>
    </source>
</evidence>
<comment type="caution">
    <text evidence="20">The sequence shown here is derived from an EMBL/GenBank/DDBJ whole genome shotgun (WGS) entry which is preliminary data.</text>
</comment>
<feature type="domain" description="CMP/dCMP-type deaminase" evidence="19">
    <location>
        <begin position="1"/>
        <end position="125"/>
    </location>
</feature>
<dbReference type="CDD" id="cd01284">
    <property type="entry name" value="Riboflavin_deaminase-reductase"/>
    <property type="match status" value="1"/>
</dbReference>
<dbReference type="PANTHER" id="PTHR38011">
    <property type="entry name" value="DIHYDROFOLATE REDUCTASE FAMILY PROTEIN (AFU_ORTHOLOGUE AFUA_8G06820)"/>
    <property type="match status" value="1"/>
</dbReference>
<evidence type="ECO:0000256" key="7">
    <source>
        <dbReference type="ARBA" id="ARBA00022723"/>
    </source>
</evidence>
<dbReference type="SUPFAM" id="SSF53927">
    <property type="entry name" value="Cytidine deaminase-like"/>
    <property type="match status" value="1"/>
</dbReference>
<keyword evidence="6 15" id="KW-0686">Riboflavin biosynthesis</keyword>
<feature type="binding site" evidence="17">
    <location>
        <position position="209"/>
    </location>
    <ligand>
        <name>substrate</name>
    </ligand>
</feature>
<evidence type="ECO:0000256" key="8">
    <source>
        <dbReference type="ARBA" id="ARBA00022801"/>
    </source>
</evidence>
<evidence type="ECO:0000256" key="18">
    <source>
        <dbReference type="PIRSR" id="PIRSR006769-3"/>
    </source>
</evidence>
<organism evidence="20 21">
    <name type="scientific">Peptostreptococcus stomatis DSM 17678</name>
    <dbReference type="NCBI Taxonomy" id="596315"/>
    <lineage>
        <taxon>Bacteria</taxon>
        <taxon>Bacillati</taxon>
        <taxon>Bacillota</taxon>
        <taxon>Clostridia</taxon>
        <taxon>Peptostreptococcales</taxon>
        <taxon>Peptostreptococcaceae</taxon>
        <taxon>Peptostreptococcus</taxon>
    </lineage>
</organism>
<feature type="binding site" evidence="17">
    <location>
        <position position="198"/>
    </location>
    <ligand>
        <name>NADP(+)</name>
        <dbReference type="ChEBI" id="CHEBI:58349"/>
    </ligand>
</feature>
<keyword evidence="10 15" id="KW-0521">NADP</keyword>
<keyword evidence="8 15" id="KW-0378">Hydrolase</keyword>
<dbReference type="GO" id="GO:0050661">
    <property type="term" value="F:NADP binding"/>
    <property type="evidence" value="ECO:0007669"/>
    <property type="project" value="InterPro"/>
</dbReference>
<keyword evidence="7 15" id="KW-0479">Metal-binding</keyword>
<dbReference type="PROSITE" id="PS51747">
    <property type="entry name" value="CYT_DCMP_DEAMINASES_2"/>
    <property type="match status" value="1"/>
</dbReference>
<feature type="binding site" evidence="17">
    <location>
        <begin position="296"/>
        <end position="302"/>
    </location>
    <ligand>
        <name>NADP(+)</name>
        <dbReference type="ChEBI" id="CHEBI:58349"/>
    </ligand>
</feature>
<feature type="active site" description="Proton donor" evidence="16">
    <location>
        <position position="51"/>
    </location>
</feature>
<feature type="binding site" evidence="17">
    <location>
        <position position="202"/>
    </location>
    <ligand>
        <name>NADP(+)</name>
        <dbReference type="ChEBI" id="CHEBI:58349"/>
    </ligand>
</feature>
<dbReference type="Pfam" id="PF01872">
    <property type="entry name" value="RibD_C"/>
    <property type="match status" value="1"/>
</dbReference>
<dbReference type="InterPro" id="IPR002734">
    <property type="entry name" value="RibDG_C"/>
</dbReference>
<comment type="pathway">
    <text evidence="2 15">Cofactor biosynthesis; riboflavin biosynthesis; 5-amino-6-(D-ribitylamino)uracil from GTP: step 2/4.</text>
</comment>
<dbReference type="Pfam" id="PF00383">
    <property type="entry name" value="dCMP_cyt_deam_1"/>
    <property type="match status" value="1"/>
</dbReference>
<evidence type="ECO:0000256" key="4">
    <source>
        <dbReference type="ARBA" id="ARBA00005259"/>
    </source>
</evidence>
<dbReference type="GO" id="GO:0008270">
    <property type="term" value="F:zinc ion binding"/>
    <property type="evidence" value="ECO:0007669"/>
    <property type="project" value="InterPro"/>
</dbReference>
<dbReference type="InterPro" id="IPR016193">
    <property type="entry name" value="Cytidine_deaminase-like"/>
</dbReference>
<comment type="function">
    <text evidence="1 15">Converts 2,5-diamino-6-(ribosylamino)-4(3h)-pyrimidinone 5'-phosphate into 5-amino-6-(ribosylamino)-2,4(1h,3h)-pyrimidinedione 5'-phosphate.</text>
</comment>
<evidence type="ECO:0000256" key="14">
    <source>
        <dbReference type="ARBA" id="ARBA00049886"/>
    </source>
</evidence>
<evidence type="ECO:0000256" key="1">
    <source>
        <dbReference type="ARBA" id="ARBA00002151"/>
    </source>
</evidence>
<feature type="binding site" evidence="18">
    <location>
        <position position="77"/>
    </location>
    <ligand>
        <name>Zn(2+)</name>
        <dbReference type="ChEBI" id="CHEBI:29105"/>
        <note>catalytic</note>
    </ligand>
</feature>
<evidence type="ECO:0000256" key="15">
    <source>
        <dbReference type="PIRNR" id="PIRNR006769"/>
    </source>
</evidence>
<evidence type="ECO:0000256" key="12">
    <source>
        <dbReference type="ARBA" id="ARBA00023268"/>
    </source>
</evidence>
<dbReference type="EC" id="3.5.4.26" evidence="15"/>
<evidence type="ECO:0000256" key="10">
    <source>
        <dbReference type="ARBA" id="ARBA00022857"/>
    </source>
</evidence>
<dbReference type="GO" id="GO:0009231">
    <property type="term" value="P:riboflavin biosynthetic process"/>
    <property type="evidence" value="ECO:0007669"/>
    <property type="project" value="UniProtKB-UniPathway"/>
</dbReference>
<feature type="binding site" evidence="17">
    <location>
        <position position="223"/>
    </location>
    <ligand>
        <name>NADP(+)</name>
        <dbReference type="ChEBI" id="CHEBI:58349"/>
    </ligand>
</feature>
<feature type="binding site" evidence="17">
    <location>
        <position position="172"/>
    </location>
    <ligand>
        <name>NADP(+)</name>
        <dbReference type="ChEBI" id="CHEBI:58349"/>
    </ligand>
</feature>
<proteinExistence type="inferred from homology"/>
<comment type="similarity">
    <text evidence="5 15">In the C-terminal section; belongs to the HTP reductase family.</text>
</comment>
<evidence type="ECO:0000256" key="2">
    <source>
        <dbReference type="ARBA" id="ARBA00004882"/>
    </source>
</evidence>
<dbReference type="GO" id="GO:0008835">
    <property type="term" value="F:diaminohydroxyphosphoribosylaminopyrimidine deaminase activity"/>
    <property type="evidence" value="ECO:0007669"/>
    <property type="project" value="UniProtKB-EC"/>
</dbReference>
<dbReference type="NCBIfam" id="TIGR00227">
    <property type="entry name" value="ribD_Cterm"/>
    <property type="match status" value="1"/>
</dbReference>
<dbReference type="Gene3D" id="3.40.430.10">
    <property type="entry name" value="Dihydrofolate Reductase, subunit A"/>
    <property type="match status" value="1"/>
</dbReference>
<dbReference type="PROSITE" id="PS00903">
    <property type="entry name" value="CYT_DCMP_DEAMINASES_1"/>
    <property type="match status" value="1"/>
</dbReference>
<dbReference type="InterPro" id="IPR016192">
    <property type="entry name" value="APOBEC/CMP_deaminase_Zn-bd"/>
</dbReference>
<keyword evidence="11 15" id="KW-0560">Oxidoreductase</keyword>
<evidence type="ECO:0000256" key="6">
    <source>
        <dbReference type="ARBA" id="ARBA00022619"/>
    </source>
</evidence>
<keyword evidence="9 15" id="KW-0862">Zinc</keyword>
<comment type="catalytic activity">
    <reaction evidence="13 15">
        <text>5-amino-6-(5-phospho-D-ribitylamino)uracil + NADP(+) = 5-amino-6-(5-phospho-D-ribosylamino)uracil + NADPH + H(+)</text>
        <dbReference type="Rhea" id="RHEA:17845"/>
        <dbReference type="ChEBI" id="CHEBI:15378"/>
        <dbReference type="ChEBI" id="CHEBI:57783"/>
        <dbReference type="ChEBI" id="CHEBI:58349"/>
        <dbReference type="ChEBI" id="CHEBI:58421"/>
        <dbReference type="ChEBI" id="CHEBI:58453"/>
        <dbReference type="EC" id="1.1.1.193"/>
    </reaction>
</comment>
<feature type="binding site" evidence="18">
    <location>
        <position position="49"/>
    </location>
    <ligand>
        <name>Zn(2+)</name>
        <dbReference type="ChEBI" id="CHEBI:29105"/>
        <note>catalytic</note>
    </ligand>
</feature>
<dbReference type="Gene3D" id="3.40.140.10">
    <property type="entry name" value="Cytidine Deaminase, domain 2"/>
    <property type="match status" value="1"/>
</dbReference>
<dbReference type="PIRSF" id="PIRSF006769">
    <property type="entry name" value="RibD"/>
    <property type="match status" value="1"/>
</dbReference>
<dbReference type="InterPro" id="IPR050765">
    <property type="entry name" value="Riboflavin_Biosynth_HTPR"/>
</dbReference>
<evidence type="ECO:0000256" key="17">
    <source>
        <dbReference type="PIRSR" id="PIRSR006769-2"/>
    </source>
</evidence>
<protein>
    <recommendedName>
        <fullName evidence="15">Riboflavin biosynthesis protein RibD</fullName>
    </recommendedName>
    <domain>
        <recommendedName>
            <fullName evidence="15">Diaminohydroxyphosphoribosylaminopyrimidine deaminase</fullName>
            <shortName evidence="15">DRAP deaminase</shortName>
            <ecNumber evidence="15">3.5.4.26</ecNumber>
        </recommendedName>
        <alternativeName>
            <fullName evidence="15">Riboflavin-specific deaminase</fullName>
        </alternativeName>
    </domain>
    <domain>
        <recommendedName>
            <fullName evidence="15">5-amino-6-(5-phosphoribosylamino)uracil reductase</fullName>
            <ecNumber evidence="15">1.1.1.193</ecNumber>
        </recommendedName>
        <alternativeName>
            <fullName evidence="15">HTP reductase</fullName>
        </alternativeName>
    </domain>
</protein>
<dbReference type="GeneID" id="84801324"/>
<gene>
    <name evidence="20" type="primary">ribD</name>
    <name evidence="20" type="ORF">HMPREF0634_0843</name>
</gene>
<name>E0E4U8_9FIRM</name>
<dbReference type="RefSeq" id="WP_007791129.1">
    <property type="nucleotide sequence ID" value="NZ_ADGQ01000071.1"/>
</dbReference>
<evidence type="ECO:0000256" key="16">
    <source>
        <dbReference type="PIRSR" id="PIRSR006769-1"/>
    </source>
</evidence>
<feature type="binding site" evidence="17">
    <location>
        <position position="206"/>
    </location>
    <ligand>
        <name>substrate</name>
    </ligand>
</feature>
<dbReference type="NCBIfam" id="TIGR00326">
    <property type="entry name" value="eubact_ribD"/>
    <property type="match status" value="1"/>
</dbReference>
<feature type="binding site" evidence="17">
    <location>
        <position position="186"/>
    </location>
    <ligand>
        <name>substrate</name>
    </ligand>
</feature>
<dbReference type="InterPro" id="IPR011549">
    <property type="entry name" value="RibD_C"/>
</dbReference>
<dbReference type="FunFam" id="3.40.140.10:FF:000025">
    <property type="entry name" value="Riboflavin biosynthesis protein RibD"/>
    <property type="match status" value="1"/>
</dbReference>
<evidence type="ECO:0000256" key="11">
    <source>
        <dbReference type="ARBA" id="ARBA00023002"/>
    </source>
</evidence>
<evidence type="ECO:0000313" key="20">
    <source>
        <dbReference type="EMBL" id="EFM64094.1"/>
    </source>
</evidence>
<dbReference type="EMBL" id="ADGQ01000071">
    <property type="protein sequence ID" value="EFM64094.1"/>
    <property type="molecule type" value="Genomic_DNA"/>
</dbReference>
<comment type="catalytic activity">
    <reaction evidence="14 15">
        <text>2,5-diamino-6-hydroxy-4-(5-phosphoribosylamino)-pyrimidine + H2O + H(+) = 5-amino-6-(5-phospho-D-ribosylamino)uracil + NH4(+)</text>
        <dbReference type="Rhea" id="RHEA:21868"/>
        <dbReference type="ChEBI" id="CHEBI:15377"/>
        <dbReference type="ChEBI" id="CHEBI:15378"/>
        <dbReference type="ChEBI" id="CHEBI:28938"/>
        <dbReference type="ChEBI" id="CHEBI:58453"/>
        <dbReference type="ChEBI" id="CHEBI:58614"/>
        <dbReference type="EC" id="3.5.4.26"/>
    </reaction>
</comment>